<proteinExistence type="predicted"/>
<evidence type="ECO:0000259" key="3">
    <source>
        <dbReference type="Pfam" id="PF01882"/>
    </source>
</evidence>
<dbReference type="Pfam" id="PF01882">
    <property type="entry name" value="DUF58"/>
    <property type="match status" value="1"/>
</dbReference>
<protein>
    <submittedName>
        <fullName evidence="4">DUF58 domain-containing protein</fullName>
    </submittedName>
</protein>
<keyword evidence="2" id="KW-0472">Membrane</keyword>
<dbReference type="PANTHER" id="PTHR34351">
    <property type="entry name" value="SLR1927 PROTEIN-RELATED"/>
    <property type="match status" value="1"/>
</dbReference>
<dbReference type="InterPro" id="IPR002881">
    <property type="entry name" value="DUF58"/>
</dbReference>
<organism evidence="4 5">
    <name type="scientific">Thermobifida halotolerans</name>
    <dbReference type="NCBI Taxonomy" id="483545"/>
    <lineage>
        <taxon>Bacteria</taxon>
        <taxon>Bacillati</taxon>
        <taxon>Actinomycetota</taxon>
        <taxon>Actinomycetes</taxon>
        <taxon>Streptosporangiales</taxon>
        <taxon>Nocardiopsidaceae</taxon>
        <taxon>Thermobifida</taxon>
    </lineage>
</organism>
<feature type="transmembrane region" description="Helical" evidence="2">
    <location>
        <begin position="12"/>
        <end position="28"/>
    </location>
</feature>
<evidence type="ECO:0000313" key="4">
    <source>
        <dbReference type="EMBL" id="UOE20214.1"/>
    </source>
</evidence>
<feature type="compositionally biased region" description="Low complexity" evidence="1">
    <location>
        <begin position="177"/>
        <end position="186"/>
    </location>
</feature>
<evidence type="ECO:0000256" key="1">
    <source>
        <dbReference type="SAM" id="MobiDB-lite"/>
    </source>
</evidence>
<evidence type="ECO:0000313" key="5">
    <source>
        <dbReference type="Proteomes" id="UP000265719"/>
    </source>
</evidence>
<accession>A0AA97LY76</accession>
<reference evidence="4" key="1">
    <citation type="submission" date="2020-10" db="EMBL/GenBank/DDBJ databases">
        <title>De novo genome project of the cellulose decomposer Thermobifida halotolerans type strain.</title>
        <authorList>
            <person name="Nagy I."/>
            <person name="Horvath B."/>
            <person name="Kukolya J."/>
            <person name="Nagy I."/>
            <person name="Orsini M."/>
        </authorList>
    </citation>
    <scope>NUCLEOTIDE SEQUENCE</scope>
    <source>
        <strain evidence="4">DSM 44931</strain>
    </source>
</reference>
<keyword evidence="5" id="KW-1185">Reference proteome</keyword>
<evidence type="ECO:0000256" key="2">
    <source>
        <dbReference type="SAM" id="Phobius"/>
    </source>
</evidence>
<keyword evidence="2" id="KW-1133">Transmembrane helix</keyword>
<dbReference type="RefSeq" id="WP_068689635.1">
    <property type="nucleotide sequence ID" value="NZ_CP063196.1"/>
</dbReference>
<gene>
    <name evidence="4" type="ORF">NI17_002910</name>
</gene>
<dbReference type="EMBL" id="CP063196">
    <property type="protein sequence ID" value="UOE20214.1"/>
    <property type="molecule type" value="Genomic_DNA"/>
</dbReference>
<feature type="region of interest" description="Disordered" evidence="1">
    <location>
        <begin position="177"/>
        <end position="206"/>
    </location>
</feature>
<sequence length="402" mass="42495">MNVLRSLTPRGRIFLGVGAVITVGALALGERDLLRIAVLVAAVPPVGVLLLLLTPRKVDHTRELSARRVPAGTDCRVALTLTNPSWSLPVGPLLAEDRLPFALGVPPRFNLGVLRPGERRTFSYRLRSHARGRYPIGPLVVGFVDPLGCARLERPIGTEASLLVLPPVMELPAAARTGAATGGPRPVRAPAGTDDDTTPRPYRSGDDLRRVHWRSTARRGRLMVRGEEQRRLDASVVLVDLRSTAHTGARTASSLEGAVTVAASIAVHLADRGHRLRLLGDGVVLDGTRRRDAVLDALALAASSEAPSLRAGITRLAGASVSGRGMAVAVVGALAADEVAALAACRPGRSDGRVAVLVPRAAWPEEARVRAARELTEAGWRVLCPEHTGQLPELWGGSGAAR</sequence>
<dbReference type="Proteomes" id="UP000265719">
    <property type="component" value="Chromosome"/>
</dbReference>
<dbReference type="PANTHER" id="PTHR34351:SF1">
    <property type="entry name" value="SLR1927 PROTEIN"/>
    <property type="match status" value="1"/>
</dbReference>
<dbReference type="AlphaFoldDB" id="A0AA97LY76"/>
<dbReference type="KEGG" id="thao:NI17_002910"/>
<name>A0AA97LY76_9ACTN</name>
<feature type="transmembrane region" description="Helical" evidence="2">
    <location>
        <begin position="34"/>
        <end position="53"/>
    </location>
</feature>
<keyword evidence="2" id="KW-0812">Transmembrane</keyword>
<feature type="domain" description="DUF58" evidence="3">
    <location>
        <begin position="200"/>
        <end position="336"/>
    </location>
</feature>